<dbReference type="PANTHER" id="PTHR16487:SF0">
    <property type="entry name" value="PROTEIN PHOSPHATASE 4 REGULATORY SUBUNIT 2-RELATED"/>
    <property type="match status" value="1"/>
</dbReference>
<dbReference type="Proteomes" id="UP000011750">
    <property type="component" value="Chromosome A03"/>
</dbReference>
<protein>
    <submittedName>
        <fullName evidence="3">Uncharacterized protein</fullName>
    </submittedName>
</protein>
<dbReference type="GO" id="GO:0005737">
    <property type="term" value="C:cytoplasm"/>
    <property type="evidence" value="ECO:0000318"/>
    <property type="project" value="GO_Central"/>
</dbReference>
<dbReference type="STRING" id="51351.M4CQ94"/>
<reference evidence="3 4" key="2">
    <citation type="journal article" date="2018" name="Hortic Res">
        <title>Improved Brassica rapa reference genome by single-molecule sequencing and chromosome conformation capture technologies.</title>
        <authorList>
            <person name="Zhang L."/>
            <person name="Cai X."/>
            <person name="Wu J."/>
            <person name="Liu M."/>
            <person name="Grob S."/>
            <person name="Cheng F."/>
            <person name="Liang J."/>
            <person name="Cai C."/>
            <person name="Liu Z."/>
            <person name="Liu B."/>
            <person name="Wang F."/>
            <person name="Li S."/>
            <person name="Liu F."/>
            <person name="Li X."/>
            <person name="Cheng L."/>
            <person name="Yang W."/>
            <person name="Li M.H."/>
            <person name="Grossniklaus U."/>
            <person name="Zheng H."/>
            <person name="Wang X."/>
        </authorList>
    </citation>
    <scope>NUCLEOTIDE SEQUENCE [LARGE SCALE GENOMIC DNA]</scope>
    <source>
        <strain evidence="3 4">cv. Chiifu-401-42</strain>
    </source>
</reference>
<accession>M4CQ94</accession>
<feature type="region of interest" description="Disordered" evidence="2">
    <location>
        <begin position="55"/>
        <end position="151"/>
    </location>
</feature>
<dbReference type="InterPro" id="IPR015267">
    <property type="entry name" value="PPP4R2"/>
</dbReference>
<evidence type="ECO:0000313" key="3">
    <source>
        <dbReference type="EnsemblPlants" id="Bra006383.1-P"/>
    </source>
</evidence>
<keyword evidence="4" id="KW-1185">Reference proteome</keyword>
<dbReference type="InParanoid" id="M4CQ94"/>
<comment type="similarity">
    <text evidence="1">Belongs to the PPP4R2 family.</text>
</comment>
<evidence type="ECO:0000313" key="4">
    <source>
        <dbReference type="Proteomes" id="UP000011750"/>
    </source>
</evidence>
<dbReference type="GO" id="GO:0030289">
    <property type="term" value="C:protein phosphatase 4 complex"/>
    <property type="evidence" value="ECO:0000318"/>
    <property type="project" value="GO_Central"/>
</dbReference>
<dbReference type="PANTHER" id="PTHR16487">
    <property type="entry name" value="PPP4R2-RELATED PROTEIN"/>
    <property type="match status" value="1"/>
</dbReference>
<dbReference type="GO" id="GO:0005634">
    <property type="term" value="C:nucleus"/>
    <property type="evidence" value="ECO:0000318"/>
    <property type="project" value="GO_Central"/>
</dbReference>
<evidence type="ECO:0000256" key="2">
    <source>
        <dbReference type="SAM" id="MobiDB-lite"/>
    </source>
</evidence>
<dbReference type="eggNOG" id="KOG3175">
    <property type="taxonomic scope" value="Eukaryota"/>
</dbReference>
<dbReference type="EnsemblPlants" id="Bra006383.1">
    <property type="protein sequence ID" value="Bra006383.1-P"/>
    <property type="gene ID" value="Bra006383"/>
</dbReference>
<feature type="compositionally biased region" description="Acidic residues" evidence="2">
    <location>
        <begin position="95"/>
        <end position="120"/>
    </location>
</feature>
<feature type="compositionally biased region" description="Polar residues" evidence="2">
    <location>
        <begin position="121"/>
        <end position="140"/>
    </location>
</feature>
<dbReference type="OMA" id="VIPRHDW"/>
<reference evidence="3 4" key="1">
    <citation type="journal article" date="2011" name="Nat. Genet.">
        <title>The genome of the mesopolyploid crop species Brassica rapa.</title>
        <authorList>
            <consortium name="Brassica rapa Genome Sequencing Project Consortium"/>
            <person name="Wang X."/>
            <person name="Wang H."/>
            <person name="Wang J."/>
            <person name="Sun R."/>
            <person name="Wu J."/>
            <person name="Liu S."/>
            <person name="Bai Y."/>
            <person name="Mun J.H."/>
            <person name="Bancroft I."/>
            <person name="Cheng F."/>
            <person name="Huang S."/>
            <person name="Li X."/>
            <person name="Hua W."/>
            <person name="Wang J."/>
            <person name="Wang X."/>
            <person name="Freeling M."/>
            <person name="Pires J.C."/>
            <person name="Paterson A.H."/>
            <person name="Chalhoub B."/>
            <person name="Wang B."/>
            <person name="Hayward A."/>
            <person name="Sharpe A.G."/>
            <person name="Park B.S."/>
            <person name="Weisshaar B."/>
            <person name="Liu B."/>
            <person name="Li B."/>
            <person name="Liu B."/>
            <person name="Tong C."/>
            <person name="Song C."/>
            <person name="Duran C."/>
            <person name="Peng C."/>
            <person name="Geng C."/>
            <person name="Koh C."/>
            <person name="Lin C."/>
            <person name="Edwards D."/>
            <person name="Mu D."/>
            <person name="Shen D."/>
            <person name="Soumpourou E."/>
            <person name="Li F."/>
            <person name="Fraser F."/>
            <person name="Conant G."/>
            <person name="Lassalle G."/>
            <person name="King G.J."/>
            <person name="Bonnema G."/>
            <person name="Tang H."/>
            <person name="Wang H."/>
            <person name="Belcram H."/>
            <person name="Zhou H."/>
            <person name="Hirakawa H."/>
            <person name="Abe H."/>
            <person name="Guo H."/>
            <person name="Wang H."/>
            <person name="Jin H."/>
            <person name="Parkin I.A."/>
            <person name="Batley J."/>
            <person name="Kim J.S."/>
            <person name="Just J."/>
            <person name="Li J."/>
            <person name="Xu J."/>
            <person name="Deng J."/>
            <person name="Kim J.A."/>
            <person name="Li J."/>
            <person name="Yu J."/>
            <person name="Meng J."/>
            <person name="Wang J."/>
            <person name="Min J."/>
            <person name="Poulain J."/>
            <person name="Wang J."/>
            <person name="Hatakeyama K."/>
            <person name="Wu K."/>
            <person name="Wang L."/>
            <person name="Fang L."/>
            <person name="Trick M."/>
            <person name="Links M.G."/>
            <person name="Zhao M."/>
            <person name="Jin M."/>
            <person name="Ramchiary N."/>
            <person name="Drou N."/>
            <person name="Berkman P.J."/>
            <person name="Cai Q."/>
            <person name="Huang Q."/>
            <person name="Li R."/>
            <person name="Tabata S."/>
            <person name="Cheng S."/>
            <person name="Zhang S."/>
            <person name="Zhang S."/>
            <person name="Huang S."/>
            <person name="Sato S."/>
            <person name="Sun S."/>
            <person name="Kwon S.J."/>
            <person name="Choi S.R."/>
            <person name="Lee T.H."/>
            <person name="Fan W."/>
            <person name="Zhao X."/>
            <person name="Tan X."/>
            <person name="Xu X."/>
            <person name="Wang Y."/>
            <person name="Qiu Y."/>
            <person name="Yin Y."/>
            <person name="Li Y."/>
            <person name="Du Y."/>
            <person name="Liao Y."/>
            <person name="Lim Y."/>
            <person name="Narusaka Y."/>
            <person name="Wang Y."/>
            <person name="Wang Z."/>
            <person name="Li Z."/>
            <person name="Wang Z."/>
            <person name="Xiong Z."/>
            <person name="Zhang Z."/>
        </authorList>
    </citation>
    <scope>NUCLEOTIDE SEQUENCE [LARGE SCALE GENOMIC DNA]</scope>
    <source>
        <strain evidence="3 4">cv. Chiifu-401-42</strain>
    </source>
</reference>
<dbReference type="GO" id="GO:0019888">
    <property type="term" value="F:protein phosphatase regulator activity"/>
    <property type="evidence" value="ECO:0000318"/>
    <property type="project" value="GO_Central"/>
</dbReference>
<reference evidence="3" key="3">
    <citation type="submission" date="2023-03" db="UniProtKB">
        <authorList>
            <consortium name="EnsemblPlants"/>
        </authorList>
    </citation>
    <scope>IDENTIFICATION</scope>
    <source>
        <strain evidence="3">cv. Chiifu-401-42</strain>
    </source>
</reference>
<sequence length="151" mass="16452">MTDKQQKEALGETYLELVSRLDEALLSFDEGLLHLHCRDSILLAARSIYPKLSKLALSGGANEEPRSKRSNGRHKNGTQPNGIEAVVGGDKDEIMTEGEEEEADVDDAMTIDMETIDEPSETMTTTASEKPSEIKPSSDSMAAEEGDSRLP</sequence>
<proteinExistence type="inferred from homology"/>
<name>M4CQ94_BRACM</name>
<evidence type="ECO:0000256" key="1">
    <source>
        <dbReference type="ARBA" id="ARBA00009207"/>
    </source>
</evidence>
<dbReference type="Gramene" id="Bra006383.1">
    <property type="protein sequence ID" value="Bra006383.1-P"/>
    <property type="gene ID" value="Bra006383"/>
</dbReference>
<dbReference type="HOGENOM" id="CLU_1734042_0_0_1"/>
<dbReference type="AlphaFoldDB" id="M4CQ94"/>
<organism evidence="3 4">
    <name type="scientific">Brassica campestris</name>
    <name type="common">Field mustard</name>
    <dbReference type="NCBI Taxonomy" id="3711"/>
    <lineage>
        <taxon>Eukaryota</taxon>
        <taxon>Viridiplantae</taxon>
        <taxon>Streptophyta</taxon>
        <taxon>Embryophyta</taxon>
        <taxon>Tracheophyta</taxon>
        <taxon>Spermatophyta</taxon>
        <taxon>Magnoliopsida</taxon>
        <taxon>eudicotyledons</taxon>
        <taxon>Gunneridae</taxon>
        <taxon>Pentapetalae</taxon>
        <taxon>rosids</taxon>
        <taxon>malvids</taxon>
        <taxon>Brassicales</taxon>
        <taxon>Brassicaceae</taxon>
        <taxon>Brassiceae</taxon>
        <taxon>Brassica</taxon>
    </lineage>
</organism>